<dbReference type="OpenTargets" id="ENSG00000101940"/>
<dbReference type="Proteomes" id="UP000005640">
    <property type="component" value="Chromosome X"/>
</dbReference>
<dbReference type="ChiTaRS" id="WDR13">
    <property type="organism name" value="human"/>
</dbReference>
<keyword evidence="2" id="KW-1185">Reference proteome</keyword>
<reference evidence="1" key="2">
    <citation type="journal article" date="2004" name="Nature">
        <title>Finishing the euchromatic sequence of the human genome.</title>
        <authorList>
            <consortium name="International Human Genome Sequencing Consortium"/>
        </authorList>
    </citation>
    <scope>NUCLEOTIDE SEQUENCE [LARGE SCALE GENOMIC DNA]</scope>
</reference>
<dbReference type="HOGENOM" id="CLU_3241950_0_0_1"/>
<dbReference type="VEuPathDB" id="HostDB:ENSG00000101940"/>
<protein>
    <submittedName>
        <fullName evidence="1">WD repeat domain 13</fullName>
    </submittedName>
</protein>
<dbReference type="UCSC" id="uc064yzi.1">
    <property type="organism name" value="human"/>
</dbReference>
<dbReference type="ExpressionAtlas" id="A0A087X2H9">
    <property type="expression patterns" value="baseline and differential"/>
</dbReference>
<reference evidence="1" key="4">
    <citation type="submission" date="2025-05" db="UniProtKB">
        <authorList>
            <consortium name="Ensembl"/>
        </authorList>
    </citation>
    <scope>IDENTIFICATION</scope>
</reference>
<dbReference type="AlphaFoldDB" id="A0A087X2H9"/>
<organism evidence="1 2">
    <name type="scientific">Homo sapiens</name>
    <name type="common">Human</name>
    <dbReference type="NCBI Taxonomy" id="9606"/>
    <lineage>
        <taxon>Eukaryota</taxon>
        <taxon>Metazoa</taxon>
        <taxon>Chordata</taxon>
        <taxon>Craniata</taxon>
        <taxon>Vertebrata</taxon>
        <taxon>Euteleostomi</taxon>
        <taxon>Mammalia</taxon>
        <taxon>Eutheria</taxon>
        <taxon>Euarchontoglires</taxon>
        <taxon>Primates</taxon>
        <taxon>Haplorrhini</taxon>
        <taxon>Catarrhini</taxon>
        <taxon>Hominidae</taxon>
        <taxon>Homo</taxon>
    </lineage>
</organism>
<dbReference type="EMBL" id="KF459106">
    <property type="status" value="NOT_ANNOTATED_CDS"/>
    <property type="molecule type" value="Genomic_DNA"/>
</dbReference>
<dbReference type="Bgee" id="ENSG00000101940">
    <property type="expression patterns" value="Expressed in body of pancreas and 194 other cell types or tissues"/>
</dbReference>
<gene>
    <name evidence="1" type="primary">WDR13</name>
</gene>
<dbReference type="EMBL" id="AC115618">
    <property type="status" value="NOT_ANNOTATED_CDS"/>
    <property type="molecule type" value="Genomic_DNA"/>
</dbReference>
<dbReference type="HGNC" id="HGNC:14352">
    <property type="gene designation" value="WDR13"/>
</dbReference>
<dbReference type="OrthoDB" id="1932312at2759"/>
<evidence type="ECO:0000313" key="2">
    <source>
        <dbReference type="Proteomes" id="UP000005640"/>
    </source>
</evidence>
<name>A0A087X2H9_HUMAN</name>
<reference evidence="1" key="1">
    <citation type="journal article" date="2001" name="Nature">
        <title>Initial sequencing and analysis of the human genome.</title>
        <authorList>
            <consortium name="International Human Genome Sequencing Consortium"/>
            <person name="Lander E.S."/>
            <person name="Linton L.M."/>
            <person name="Birren B."/>
            <person name="Nusbaum C."/>
            <person name="Zody M.C."/>
            <person name="Baldwin J."/>
            <person name="Devon K."/>
            <person name="Dewar K."/>
            <person name="Doyle M."/>
            <person name="FitzHugh W."/>
            <person name="Funke R."/>
            <person name="Gage D."/>
            <person name="Harris K."/>
            <person name="Heaford A."/>
            <person name="Howland J."/>
            <person name="Kann L."/>
            <person name="Lehoczky J."/>
            <person name="LeVine R."/>
            <person name="McEwan P."/>
            <person name="McKernan K."/>
            <person name="Meldrim J."/>
            <person name="Mesirov J.P."/>
            <person name="Miranda C."/>
            <person name="Morris W."/>
            <person name="Naylor J."/>
            <person name="Raymond C."/>
            <person name="Rosetti M."/>
            <person name="Santos R."/>
            <person name="Sheridan A."/>
            <person name="Sougnez C."/>
            <person name="Stange-Thomann N."/>
            <person name="Stojanovic N."/>
            <person name="Subramanian A."/>
            <person name="Wyman D."/>
            <person name="Rogers J."/>
            <person name="Sulston J."/>
            <person name="Ainscough R."/>
            <person name="Beck S."/>
            <person name="Bentley D."/>
            <person name="Burton J."/>
            <person name="Clee C."/>
            <person name="Carter N."/>
            <person name="Coulson A."/>
            <person name="Deadman R."/>
            <person name="Deloukas P."/>
            <person name="Dunham A."/>
            <person name="Dunham I."/>
            <person name="Durbin R."/>
            <person name="French L."/>
            <person name="Grafham D."/>
            <person name="Gregory S."/>
            <person name="Hubbard T."/>
            <person name="Humphray S."/>
            <person name="Hunt A."/>
            <person name="Jones M."/>
            <person name="Lloyd C."/>
            <person name="McMurray A."/>
            <person name="Matthews L."/>
            <person name="Mercer S."/>
            <person name="Milne S."/>
            <person name="Mullikin J.C."/>
            <person name="Mungall A."/>
            <person name="Plumb R."/>
            <person name="Ross M."/>
            <person name="Shownkeen R."/>
            <person name="Sims S."/>
            <person name="Waterston R.H."/>
            <person name="Wilson R.K."/>
            <person name="Hillier L.W."/>
            <person name="McPherson J.D."/>
            <person name="Marra M.A."/>
            <person name="Mardis E.R."/>
            <person name="Fulton L.A."/>
            <person name="Chinwalla A.T."/>
            <person name="Pepin K.H."/>
            <person name="Gish W.R."/>
            <person name="Chissoe S.L."/>
            <person name="Wendl M.C."/>
            <person name="Delehaunty K.D."/>
            <person name="Miner T.L."/>
            <person name="Delehaunty A."/>
            <person name="Kramer J.B."/>
            <person name="Cook L.L."/>
            <person name="Fulton R.S."/>
            <person name="Johnson D.L."/>
            <person name="Minx P.J."/>
            <person name="Clifton S.W."/>
            <person name="Hawkins T."/>
            <person name="Branscomb E."/>
            <person name="Predki P."/>
            <person name="Richardson P."/>
            <person name="Wenning S."/>
            <person name="Slezak T."/>
            <person name="Doggett N."/>
            <person name="Cheng J.F."/>
            <person name="Olsen A."/>
            <person name="Lucas S."/>
            <person name="Elkin C."/>
            <person name="Uberbacher E."/>
            <person name="Frazier M."/>
            <person name="Gibbs R.A."/>
            <person name="Muzny D.M."/>
            <person name="Scherer S.E."/>
            <person name="Bouck J.B."/>
            <person name="Sodergren E.J."/>
            <person name="Worley K.C."/>
            <person name="Rives C.M."/>
            <person name="Gorrell J.H."/>
            <person name="Metzker M.L."/>
            <person name="Naylor S.L."/>
            <person name="Kucherlapati R.S."/>
            <person name="Nelson D.L."/>
            <person name="Weinstock G.M."/>
            <person name="Sakaki Y."/>
            <person name="Fujiyama A."/>
            <person name="Hattori M."/>
            <person name="Yada T."/>
            <person name="Toyoda A."/>
            <person name="Itoh T."/>
            <person name="Kawagoe C."/>
            <person name="Watanabe H."/>
            <person name="Totoki Y."/>
            <person name="Taylor T."/>
            <person name="Weissenbach J."/>
            <person name="Heilig R."/>
            <person name="Saurin W."/>
            <person name="Artiguenave F."/>
            <person name="Brottier P."/>
            <person name="Bruls T."/>
            <person name="Pelletier E."/>
            <person name="Robert C."/>
            <person name="Wincker P."/>
            <person name="Smith D.R."/>
            <person name="Doucette-Stamm L."/>
            <person name="Rubenfield M."/>
            <person name="Weinstock K."/>
            <person name="Lee H.M."/>
            <person name="Dubois J."/>
            <person name="Rosenthal A."/>
            <person name="Platzer M."/>
            <person name="Nyakatura G."/>
            <person name="Taudien S."/>
            <person name="Rump A."/>
            <person name="Yang H."/>
            <person name="Yu J."/>
            <person name="Wang J."/>
            <person name="Huang G."/>
            <person name="Gu J."/>
            <person name="Hood L."/>
            <person name="Rowen L."/>
            <person name="Madan A."/>
            <person name="Qin S."/>
            <person name="Davis R.W."/>
            <person name="Federspiel N.A."/>
            <person name="Abola A.P."/>
            <person name="Proctor M.J."/>
            <person name="Myers R.M."/>
            <person name="Schmutz J."/>
            <person name="Dickson M."/>
            <person name="Grimwood J."/>
            <person name="Cox D.R."/>
            <person name="Olson M.V."/>
            <person name="Kaul R."/>
            <person name="Raymond C."/>
            <person name="Shimizu N."/>
            <person name="Kawasaki K."/>
            <person name="Minoshima S."/>
            <person name="Evans G.A."/>
            <person name="Athanasiou M."/>
            <person name="Schultz R."/>
            <person name="Roe B.A."/>
            <person name="Chen F."/>
            <person name="Pan H."/>
            <person name="Ramser J."/>
            <person name="Lehrach H."/>
            <person name="Reinhardt R."/>
            <person name="McCombie W.R."/>
            <person name="de la Bastide M."/>
            <person name="Dedhia N."/>
            <person name="Blocker H."/>
            <person name="Hornischer K."/>
            <person name="Nordsiek G."/>
            <person name="Agarwala R."/>
            <person name="Aravind L."/>
            <person name="Bailey J.A."/>
            <person name="Bateman A."/>
            <person name="Batzoglou S."/>
            <person name="Birney E."/>
            <person name="Bork P."/>
            <person name="Brown D.G."/>
            <person name="Burge C.B."/>
            <person name="Cerutti L."/>
            <person name="Chen H.C."/>
            <person name="Church D."/>
            <person name="Clamp M."/>
            <person name="Copley R.R."/>
            <person name="Doerks T."/>
            <person name="Eddy S.R."/>
            <person name="Eichler E.E."/>
            <person name="Furey T.S."/>
            <person name="Galagan J."/>
            <person name="Gilbert J.G."/>
            <person name="Harmon C."/>
            <person name="Hayashizaki Y."/>
            <person name="Haussler D."/>
            <person name="Hermjakob H."/>
            <person name="Hokamp K."/>
            <person name="Jang W."/>
            <person name="Johnson L.S."/>
            <person name="Jones T.A."/>
            <person name="Kasif S."/>
            <person name="Kaspryzk A."/>
            <person name="Kennedy S."/>
            <person name="Kent W.J."/>
            <person name="Kitts P."/>
            <person name="Koonin E.V."/>
            <person name="Korf I."/>
            <person name="Kulp D."/>
            <person name="Lancet D."/>
            <person name="Lowe T.M."/>
            <person name="McLysaght A."/>
            <person name="Mikkelsen T."/>
            <person name="Moran J.V."/>
            <person name="Mulder N."/>
            <person name="Pollara V.J."/>
            <person name="Ponting C.P."/>
            <person name="Schuler G."/>
            <person name="Schultz J."/>
            <person name="Slater G."/>
            <person name="Smit A.F."/>
            <person name="Stupka E."/>
            <person name="Szustakowski J."/>
            <person name="Thierry-Mieg D."/>
            <person name="Thierry-Mieg J."/>
            <person name="Wagner L."/>
            <person name="Wallis J."/>
            <person name="Wheeler R."/>
            <person name="Williams A."/>
            <person name="Wolf Y.I."/>
            <person name="Wolfe K.H."/>
            <person name="Yang S.P."/>
            <person name="Yeh R.F."/>
            <person name="Collins F."/>
            <person name="Guyer M.S."/>
            <person name="Peterson J."/>
            <person name="Felsenfeld A."/>
            <person name="Wetterstrand K.A."/>
            <person name="Patrinos A."/>
            <person name="Morgan M.J."/>
            <person name="de Jong P."/>
            <person name="Catanese J.J."/>
            <person name="Osoegawa K."/>
            <person name="Shizuya H."/>
            <person name="Choi S."/>
            <person name="Chen Y.J."/>
        </authorList>
    </citation>
    <scope>NUCLEOTIDE SEQUENCE [LARGE SCALE GENOMIC DNA]</scope>
</reference>
<dbReference type="Ensembl" id="ENST00000498631.5">
    <property type="protein sequence ID" value="ENSP00000484996.1"/>
    <property type="gene ID" value="ENSG00000101940.18"/>
</dbReference>
<dbReference type="Ensembl" id="ENST00000486125.5">
    <property type="protein sequence ID" value="ENSP00000482667.1"/>
    <property type="gene ID" value="ENSG00000101940.18"/>
</dbReference>
<sequence length="43" mass="4398">MAAVWQQVLAVDASFGRSISAGAASCCGRMPRLGTPQRCVGST</sequence>
<accession>A0A087X2H9</accession>
<proteinExistence type="predicted"/>
<evidence type="ECO:0000313" key="1">
    <source>
        <dbReference type="Ensembl" id="ENSP00000484996.1"/>
    </source>
</evidence>
<reference evidence="1 2" key="3">
    <citation type="journal article" date="2005" name="Nature">
        <title>The DNA sequence of the human X chromosome.</title>
        <authorList>
            <person name="Ross M.T."/>
            <person name="Grafham D.V."/>
            <person name="Coffey A.J."/>
            <person name="Scherer S."/>
            <person name="McLay K."/>
            <person name="Muzny D."/>
            <person name="Platzer M."/>
            <person name="Howell G.R."/>
            <person name="Burrows C."/>
            <person name="Bird C.P."/>
            <person name="Frankish A."/>
            <person name="Lovell F.L."/>
            <person name="Howe K.L."/>
            <person name="Ashurst J.L."/>
            <person name="Fulton R.S."/>
            <person name="Sudbrak R."/>
            <person name="Wen G."/>
            <person name="Jones M.C."/>
            <person name="Hurles M.E."/>
            <person name="Andrews T.D."/>
            <person name="Scott C.E."/>
            <person name="Searle S."/>
            <person name="Ramser J."/>
            <person name="Whittaker A."/>
            <person name="Deadman R."/>
            <person name="Carter N.P."/>
            <person name="Hunt S.E."/>
            <person name="Chen R."/>
            <person name="Cree A."/>
            <person name="Gunaratne P."/>
            <person name="Havlak P."/>
            <person name="Hodgson A."/>
            <person name="Metzker M.L."/>
            <person name="Richards S."/>
            <person name="Scott G."/>
            <person name="Steffen D."/>
            <person name="Sodergren E."/>
            <person name="Wheeler D.A."/>
            <person name="Worley K.C."/>
            <person name="Ainscough R."/>
            <person name="Ambrose K.D."/>
            <person name="Ansari-Lari M.A."/>
            <person name="Aradhya S."/>
            <person name="Ashwell R.I."/>
            <person name="Babbage A.K."/>
            <person name="Bagguley C.L."/>
            <person name="Ballabio A."/>
            <person name="Banerjee R."/>
            <person name="Barker G.E."/>
            <person name="Barlow K.F."/>
            <person name="Barrett I.P."/>
            <person name="Bates K.N."/>
            <person name="Beare D.M."/>
            <person name="Beasley H."/>
            <person name="Beasley O."/>
            <person name="Beck A."/>
            <person name="Bethel G."/>
            <person name="Blechschmidt K."/>
            <person name="Brady N."/>
            <person name="Bray-Allen S."/>
            <person name="Bridgeman A.M."/>
            <person name="Brown A.J."/>
            <person name="Brown M.J."/>
            <person name="Bonnin D."/>
            <person name="Bruford E.A."/>
            <person name="Buhay C."/>
            <person name="Burch P."/>
            <person name="Burford D."/>
            <person name="Burgess J."/>
            <person name="Burrill W."/>
            <person name="Burton J."/>
            <person name="Bye J.M."/>
            <person name="Carder C."/>
            <person name="Carrel L."/>
            <person name="Chako J."/>
            <person name="Chapman J.C."/>
            <person name="Chavez D."/>
            <person name="Chen E."/>
            <person name="Chen G."/>
            <person name="Chen Y."/>
            <person name="Chen Z."/>
            <person name="Chinault C."/>
            <person name="Ciccodicola A."/>
            <person name="Clark S.Y."/>
            <person name="Clarke G."/>
            <person name="Clee C.M."/>
            <person name="Clegg S."/>
            <person name="Clerc-Blankenburg K."/>
            <person name="Clifford K."/>
            <person name="Cobley V."/>
            <person name="Cole C.G."/>
            <person name="Conquer J.S."/>
            <person name="Corby N."/>
            <person name="Connor R.E."/>
            <person name="David R."/>
            <person name="Davies J."/>
            <person name="Davis C."/>
            <person name="Davis J."/>
            <person name="Delgado O."/>
            <person name="Deshazo D."/>
            <person name="Dhami P."/>
            <person name="Ding Y."/>
            <person name="Dinh H."/>
            <person name="Dodsworth S."/>
            <person name="Draper H."/>
            <person name="Dugan-Rocha S."/>
            <person name="Dunham A."/>
            <person name="Dunn M."/>
            <person name="Durbin K.J."/>
            <person name="Dutta I."/>
            <person name="Eades T."/>
            <person name="Ellwood M."/>
            <person name="Emery-Cohen A."/>
            <person name="Errington H."/>
            <person name="Evans K.L."/>
            <person name="Faulkner L."/>
            <person name="Francis F."/>
            <person name="Frankland J."/>
            <person name="Fraser A.E."/>
            <person name="Galgoczy P."/>
            <person name="Gilbert J."/>
            <person name="Gill R."/>
            <person name="Glockner G."/>
            <person name="Gregory S.G."/>
            <person name="Gribble S."/>
            <person name="Griffiths C."/>
            <person name="Grocock R."/>
            <person name="Gu Y."/>
            <person name="Gwilliam R."/>
            <person name="Hamilton C."/>
            <person name="Hart E.A."/>
            <person name="Hawes A."/>
            <person name="Heath P.D."/>
            <person name="Heitmann K."/>
            <person name="Hennig S."/>
            <person name="Hernandez J."/>
            <person name="Hinzmann B."/>
            <person name="Ho S."/>
            <person name="Hoffs M."/>
            <person name="Howden P.J."/>
            <person name="Huckle E.J."/>
            <person name="Hume J."/>
            <person name="Hunt P.J."/>
            <person name="Hunt A.R."/>
            <person name="Isherwood J."/>
            <person name="Jacob L."/>
            <person name="Johnson D."/>
            <person name="Jones S."/>
            <person name="de Jong P.J."/>
            <person name="Joseph S.S."/>
            <person name="Keenan S."/>
            <person name="Kelly S."/>
            <person name="Kershaw J.K."/>
            <person name="Khan Z."/>
            <person name="Kioschis P."/>
            <person name="Klages S."/>
            <person name="Knights A.J."/>
            <person name="Kosiura A."/>
            <person name="Kovar-Smith C."/>
            <person name="Laird G.K."/>
            <person name="Langford C."/>
            <person name="Lawlor S."/>
            <person name="Leversha M."/>
            <person name="Lewis L."/>
            <person name="Liu W."/>
            <person name="Lloyd C."/>
            <person name="Lloyd D.M."/>
            <person name="Loulseged H."/>
            <person name="Loveland J.E."/>
            <person name="Lovell J.D."/>
            <person name="Lozado R."/>
            <person name="Lu J."/>
            <person name="Lyne R."/>
            <person name="Ma J."/>
            <person name="Maheshwari M."/>
            <person name="Matthews L.H."/>
            <person name="McDowall J."/>
            <person name="McLaren S."/>
            <person name="McMurray A."/>
            <person name="Meidl P."/>
            <person name="Meitinger T."/>
            <person name="Milne S."/>
            <person name="Miner G."/>
            <person name="Mistry S.L."/>
            <person name="Morgan M."/>
            <person name="Morris S."/>
            <person name="Muller I."/>
            <person name="Mullikin J.C."/>
            <person name="Nguyen N."/>
            <person name="Nordsiek G."/>
            <person name="Nyakatura G."/>
            <person name="O'Dell C.N."/>
            <person name="Okwuonu G."/>
            <person name="Palmer S."/>
            <person name="Pandian R."/>
            <person name="Parker D."/>
            <person name="Parrish J."/>
            <person name="Pasternak S."/>
            <person name="Patel D."/>
            <person name="Pearce A.V."/>
            <person name="Pearson D.M."/>
            <person name="Pelan S.E."/>
            <person name="Perez L."/>
            <person name="Porter K.M."/>
            <person name="Ramsey Y."/>
            <person name="Reichwald K."/>
            <person name="Rhodes S."/>
            <person name="Ridler K.A."/>
            <person name="Schlessinger D."/>
            <person name="Schueler M.G."/>
            <person name="Sehra H.K."/>
            <person name="Shaw-Smith C."/>
            <person name="Shen H."/>
            <person name="Sheridan E.M."/>
            <person name="Shownkeen R."/>
            <person name="Skuce C.D."/>
            <person name="Smith M.L."/>
            <person name="Sotheran E.C."/>
            <person name="Steingruber H.E."/>
            <person name="Steward C.A."/>
            <person name="Storey R."/>
            <person name="Swann R.M."/>
            <person name="Swarbreck D."/>
            <person name="Tabor P.E."/>
            <person name="Taudien S."/>
            <person name="Taylor T."/>
            <person name="Teague B."/>
            <person name="Thomas K."/>
            <person name="Thorpe A."/>
            <person name="Timms K."/>
            <person name="Tracey A."/>
            <person name="Trevanion S."/>
            <person name="Tromans A.C."/>
            <person name="d'Urso M."/>
            <person name="Verduzco D."/>
            <person name="Villasana D."/>
            <person name="Waldron L."/>
            <person name="Wall M."/>
            <person name="Wang Q."/>
            <person name="Warren J."/>
            <person name="Warry G.L."/>
            <person name="Wei X."/>
            <person name="West A."/>
            <person name="Whitehead S.L."/>
            <person name="Whiteley M.N."/>
            <person name="Wilkinson J.E."/>
            <person name="Willey D.L."/>
            <person name="Williams G."/>
            <person name="Williams L."/>
            <person name="Williamson A."/>
            <person name="Williamson H."/>
            <person name="Wilming L."/>
            <person name="Woodmansey R.L."/>
            <person name="Wray P.W."/>
            <person name="Yen J."/>
            <person name="Zhang J."/>
            <person name="Zhou J."/>
            <person name="Zoghbi H."/>
            <person name="Zorilla S."/>
            <person name="Buck D."/>
            <person name="Reinhardt R."/>
            <person name="Poustka A."/>
            <person name="Rosenthal A."/>
            <person name="Lehrach H."/>
            <person name="Meindl A."/>
            <person name="Minx P.J."/>
            <person name="Hillier L.W."/>
            <person name="Willard H.F."/>
            <person name="Wilson R.K."/>
            <person name="Waterston R.H."/>
            <person name="Rice C.M."/>
            <person name="Vaudin M."/>
            <person name="Coulson A."/>
            <person name="Nelson D.L."/>
            <person name="Weinstock G."/>
            <person name="Sulston J.E."/>
            <person name="Durbin R."/>
            <person name="Hubbard T."/>
            <person name="Gibbs R.A."/>
            <person name="Beck S."/>
            <person name="Rogers J."/>
            <person name="Bentley D.R."/>
        </authorList>
    </citation>
    <scope>NUCLEOTIDE SEQUENCE [LARGE SCALE GENOMIC DNA]</scope>
</reference>
<dbReference type="GeneTree" id="ENSGT00940000153634"/>